<dbReference type="InterPro" id="IPR011047">
    <property type="entry name" value="Quinoprotein_ADH-like_sf"/>
</dbReference>
<accession>A0A1S8S0X7</accession>
<reference evidence="1 2" key="1">
    <citation type="submission" date="2016-05" db="EMBL/GenBank/DDBJ databases">
        <title>Microbial solvent formation.</title>
        <authorList>
            <person name="Poehlein A."/>
            <person name="Montoya Solano J.D."/>
            <person name="Flitsch S."/>
            <person name="Krabben P."/>
            <person name="Duerre P."/>
            <person name="Daniel R."/>
        </authorList>
    </citation>
    <scope>NUCLEOTIDE SEQUENCE [LARGE SCALE GENOMIC DNA]</scope>
    <source>
        <strain evidence="1 2">DSM 53</strain>
    </source>
</reference>
<organism evidence="1 2">
    <name type="scientific">Clostridium beijerinckii</name>
    <name type="common">Clostridium MP</name>
    <dbReference type="NCBI Taxonomy" id="1520"/>
    <lineage>
        <taxon>Bacteria</taxon>
        <taxon>Bacillati</taxon>
        <taxon>Bacillota</taxon>
        <taxon>Clostridia</taxon>
        <taxon>Eubacteriales</taxon>
        <taxon>Clostridiaceae</taxon>
        <taxon>Clostridium</taxon>
    </lineage>
</organism>
<dbReference type="EMBL" id="LZZI01000086">
    <property type="protein sequence ID" value="OOM58935.1"/>
    <property type="molecule type" value="Genomic_DNA"/>
</dbReference>
<proteinExistence type="predicted"/>
<protein>
    <submittedName>
        <fullName evidence="1">Uncharacterized protein</fullName>
    </submittedName>
</protein>
<dbReference type="AlphaFoldDB" id="A0A1S8S0X7"/>
<evidence type="ECO:0000313" key="1">
    <source>
        <dbReference type="EMBL" id="OOM58935.1"/>
    </source>
</evidence>
<gene>
    <name evidence="1" type="ORF">CLBCK_37300</name>
</gene>
<dbReference type="SUPFAM" id="SSF50998">
    <property type="entry name" value="Quinoprotein alcohol dehydrogenase-like"/>
    <property type="match status" value="1"/>
</dbReference>
<dbReference type="InterPro" id="IPR015943">
    <property type="entry name" value="WD40/YVTN_repeat-like_dom_sf"/>
</dbReference>
<dbReference type="Proteomes" id="UP000190973">
    <property type="component" value="Unassembled WGS sequence"/>
</dbReference>
<sequence length="536" mass="58281">MATKNIEIQDSTGNIYYPHTDASIVKFGDSNVNATLSDRVYQTAGGSATAITLTIKGTLVTGYPITFIASTNNGGAATTINGKKLYKPGTTTSPNLIAGKAYTVWYNSISDCFFIKASAEGDADVSSVLATKKFSNDNDTGLVGTMPNNGAVSSTLTNSNQEYIIPAGFHNGLGKIKVIVTNLAAEAIKAGTTVGGIVGTFTSDATAAASDISSGKTAYVNGNKVTGTGRGYSPGNTVLSGKIDLKFVKKWTGPDHAYYESGNRLCSNGNCIYAFYSQSSQSDDFFAKYDTNGNRLWTQNIRPSYFNMCVDEYDNLYYSNYDLNVVKLDPNGIKQWGSSTNYSYAGDMIYANGHIVISSNKAILIFDTSNGNISKSGPADPSNTSISCSNFAAGKDGYFYSAMSNGDIVKFDMSLNRIWSIHPSNTSARIEVDNSNNICATIDNNAFKFDSNGNLIWSKNIGQGQLAFIDKNNYWYLTNRYDSLLTQVTPNGEITWIFDDYTNYGYGNQIYVDNEMNIYYIINTLYKMRPEYTIVS</sequence>
<dbReference type="Gene3D" id="2.130.10.10">
    <property type="entry name" value="YVTN repeat-like/Quinoprotein amine dehydrogenase"/>
    <property type="match status" value="1"/>
</dbReference>
<name>A0A1S8S0X7_CLOBE</name>
<evidence type="ECO:0000313" key="2">
    <source>
        <dbReference type="Proteomes" id="UP000190973"/>
    </source>
</evidence>
<comment type="caution">
    <text evidence="1">The sequence shown here is derived from an EMBL/GenBank/DDBJ whole genome shotgun (WGS) entry which is preliminary data.</text>
</comment>
<dbReference type="RefSeq" id="WP_431520784.1">
    <property type="nucleotide sequence ID" value="NZ_JABTAE010000001.1"/>
</dbReference>